<comment type="caution">
    <text evidence="2">The sequence shown here is derived from an EMBL/GenBank/DDBJ whole genome shotgun (WGS) entry which is preliminary data.</text>
</comment>
<keyword evidence="3" id="KW-1185">Reference proteome</keyword>
<evidence type="ECO:0000313" key="3">
    <source>
        <dbReference type="Proteomes" id="UP001448207"/>
    </source>
</evidence>
<gene>
    <name evidence="2" type="ORF">J3Q64DRAFT_1647487</name>
</gene>
<organism evidence="2 3">
    <name type="scientific">Phycomyces blakesleeanus</name>
    <dbReference type="NCBI Taxonomy" id="4837"/>
    <lineage>
        <taxon>Eukaryota</taxon>
        <taxon>Fungi</taxon>
        <taxon>Fungi incertae sedis</taxon>
        <taxon>Mucoromycota</taxon>
        <taxon>Mucoromycotina</taxon>
        <taxon>Mucoromycetes</taxon>
        <taxon>Mucorales</taxon>
        <taxon>Phycomycetaceae</taxon>
        <taxon>Phycomyces</taxon>
    </lineage>
</organism>
<feature type="region of interest" description="Disordered" evidence="1">
    <location>
        <begin position="51"/>
        <end position="98"/>
    </location>
</feature>
<evidence type="ECO:0000256" key="1">
    <source>
        <dbReference type="SAM" id="MobiDB-lite"/>
    </source>
</evidence>
<accession>A0ABR3AKF4</accession>
<dbReference type="EMBL" id="JBCLYO010000030">
    <property type="protein sequence ID" value="KAL0076746.1"/>
    <property type="molecule type" value="Genomic_DNA"/>
</dbReference>
<proteinExistence type="predicted"/>
<name>A0ABR3AKF4_PHYBL</name>
<feature type="compositionally biased region" description="Basic and acidic residues" evidence="1">
    <location>
        <begin position="87"/>
        <end position="98"/>
    </location>
</feature>
<reference evidence="2 3" key="1">
    <citation type="submission" date="2024-04" db="EMBL/GenBank/DDBJ databases">
        <title>Symmetric and asymmetric DNA N6-adenine methylation regulates different biological responses in Mucorales.</title>
        <authorList>
            <consortium name="Lawrence Berkeley National Laboratory"/>
            <person name="Lax C."/>
            <person name="Mondo S.J."/>
            <person name="Osorio-Concepcion M."/>
            <person name="Muszewska A."/>
            <person name="Corrochano-Luque M."/>
            <person name="Gutierrez G."/>
            <person name="Riley R."/>
            <person name="Lipzen A."/>
            <person name="Guo J."/>
            <person name="Hundley H."/>
            <person name="Amirebrahimi M."/>
            <person name="Ng V."/>
            <person name="Lorenzo-Gutierrez D."/>
            <person name="Binder U."/>
            <person name="Yang J."/>
            <person name="Song Y."/>
            <person name="Canovas D."/>
            <person name="Navarro E."/>
            <person name="Freitag M."/>
            <person name="Gabaldon T."/>
            <person name="Grigoriev I.V."/>
            <person name="Corrochano L.M."/>
            <person name="Nicolas F.E."/>
            <person name="Garre V."/>
        </authorList>
    </citation>
    <scope>NUCLEOTIDE SEQUENCE [LARGE SCALE GENOMIC DNA]</scope>
    <source>
        <strain evidence="2 3">L51</strain>
    </source>
</reference>
<evidence type="ECO:0000313" key="2">
    <source>
        <dbReference type="EMBL" id="KAL0076746.1"/>
    </source>
</evidence>
<protein>
    <submittedName>
        <fullName evidence="2">Uncharacterized protein</fullName>
    </submittedName>
</protein>
<feature type="compositionally biased region" description="Basic and acidic residues" evidence="1">
    <location>
        <begin position="52"/>
        <end position="77"/>
    </location>
</feature>
<dbReference type="Proteomes" id="UP001448207">
    <property type="component" value="Unassembled WGS sequence"/>
</dbReference>
<sequence length="132" mass="15642">MESFLTTLPPYVHTFLNKHPPTDTFHLLRELICFAVLYSNDRQRIATMSQELMDKEEKSIRPNINDDKEDSLHHDTEDTITEDSVTTEEKDVIPDRKANMPYTFPDWWGHQEFEPPARPPKENTSKLYFIYI</sequence>